<evidence type="ECO:0000313" key="3">
    <source>
        <dbReference type="Proteomes" id="UP000183945"/>
    </source>
</evidence>
<accession>A0A1M5BVQ9</accession>
<keyword evidence="2" id="KW-0808">Transferase</keyword>
<dbReference type="SUPFAM" id="SSF53448">
    <property type="entry name" value="Nucleotide-diphospho-sugar transferases"/>
    <property type="match status" value="1"/>
</dbReference>
<dbReference type="Proteomes" id="UP000183945">
    <property type="component" value="Unassembled WGS sequence"/>
</dbReference>
<dbReference type="OrthoDB" id="9815829at2"/>
<dbReference type="AlphaFoldDB" id="A0A1M5BVQ9"/>
<sequence length="310" mass="35923">MSISIAIPFYNAEKFLPDAIRSVFAQTFQEWELILIDDGSTDGSLEIAQSINDPRVRVLADGKNKKLAGRLNQVVELVKYDYIARMDADDIMDPRRLQIQYDILENTDYDLTTTGLYSIKNDLTLAGMRGVEFSDKLSVKDVINRKVEILHASVLARKSWYERNRYDESLPVAQDYDLWLGAASREDLKIKIVSDPLYVYREEGNVTVQKLLKAYGLTSRIIEKYNVDKQFAKKQILNSKIKSFIVKMLDKFDLLHHLHNKRNQLQLVDEENIKDYSKMLRRIQETQVPGLVDKNFRDFPKEATGDSNYN</sequence>
<dbReference type="PANTHER" id="PTHR22916:SF3">
    <property type="entry name" value="UDP-GLCNAC:BETAGAL BETA-1,3-N-ACETYLGLUCOSAMINYLTRANSFERASE-LIKE PROTEIN 1"/>
    <property type="match status" value="1"/>
</dbReference>
<dbReference type="GO" id="GO:0016758">
    <property type="term" value="F:hexosyltransferase activity"/>
    <property type="evidence" value="ECO:0007669"/>
    <property type="project" value="UniProtKB-ARBA"/>
</dbReference>
<dbReference type="Gene3D" id="3.90.550.10">
    <property type="entry name" value="Spore Coat Polysaccharide Biosynthesis Protein SpsA, Chain A"/>
    <property type="match status" value="1"/>
</dbReference>
<reference evidence="3" key="1">
    <citation type="submission" date="2016-11" db="EMBL/GenBank/DDBJ databases">
        <authorList>
            <person name="Varghese N."/>
            <person name="Submissions S."/>
        </authorList>
    </citation>
    <scope>NUCLEOTIDE SEQUENCE [LARGE SCALE GENOMIC DNA]</scope>
    <source>
        <strain evidence="3">DSM 24579</strain>
    </source>
</reference>
<organism evidence="2 3">
    <name type="scientific">Salegentibacter echinorum</name>
    <dbReference type="NCBI Taxonomy" id="1073325"/>
    <lineage>
        <taxon>Bacteria</taxon>
        <taxon>Pseudomonadati</taxon>
        <taxon>Bacteroidota</taxon>
        <taxon>Flavobacteriia</taxon>
        <taxon>Flavobacteriales</taxon>
        <taxon>Flavobacteriaceae</taxon>
        <taxon>Salegentibacter</taxon>
    </lineage>
</organism>
<keyword evidence="3" id="KW-1185">Reference proteome</keyword>
<dbReference type="InterPro" id="IPR001173">
    <property type="entry name" value="Glyco_trans_2-like"/>
</dbReference>
<evidence type="ECO:0000259" key="1">
    <source>
        <dbReference type="Pfam" id="PF00535"/>
    </source>
</evidence>
<feature type="domain" description="Glycosyltransferase 2-like" evidence="1">
    <location>
        <begin position="4"/>
        <end position="129"/>
    </location>
</feature>
<protein>
    <submittedName>
        <fullName evidence="2">Glycosyltransferase involved in cell wall bisynthesis</fullName>
    </submittedName>
</protein>
<dbReference type="PANTHER" id="PTHR22916">
    <property type="entry name" value="GLYCOSYLTRANSFERASE"/>
    <property type="match status" value="1"/>
</dbReference>
<dbReference type="InterPro" id="IPR029044">
    <property type="entry name" value="Nucleotide-diphossugar_trans"/>
</dbReference>
<dbReference type="CDD" id="cd00761">
    <property type="entry name" value="Glyco_tranf_GTA_type"/>
    <property type="match status" value="1"/>
</dbReference>
<dbReference type="EMBL" id="FQVT01000001">
    <property type="protein sequence ID" value="SHF46367.1"/>
    <property type="molecule type" value="Genomic_DNA"/>
</dbReference>
<dbReference type="RefSeq" id="WP_072875846.1">
    <property type="nucleotide sequence ID" value="NZ_FQVT01000001.1"/>
</dbReference>
<evidence type="ECO:0000313" key="2">
    <source>
        <dbReference type="EMBL" id="SHF46367.1"/>
    </source>
</evidence>
<name>A0A1M5BVQ9_SALEC</name>
<dbReference type="Pfam" id="PF00535">
    <property type="entry name" value="Glycos_transf_2"/>
    <property type="match status" value="1"/>
</dbReference>
<proteinExistence type="predicted"/>
<dbReference type="STRING" id="1073325.SAMN05444483_101207"/>
<gene>
    <name evidence="2" type="ORF">SAMN05444483_101207</name>
</gene>